<comment type="subcellular location">
    <subcellularLocation>
        <location evidence="1">Cytoplasm</location>
    </subcellularLocation>
</comment>
<dbReference type="Pfam" id="PF04112">
    <property type="entry name" value="Mak10"/>
    <property type="match status" value="1"/>
</dbReference>
<evidence type="ECO:0008006" key="8">
    <source>
        <dbReference type="Google" id="ProtNLM"/>
    </source>
</evidence>
<sequence>MSTLVEITDLIESTTQDLELGQVLFMPNFSLFDAMSAIEIMDPRMDSALVPPGVDPPKVPFTDPNAPLFAEEVCWILDRTMAAEMGWHNGYALSQTLYTSLYIHQIAHVSNHGALPQYFPAWRQDPARPMALVSVVLQAGLMAIVKTCDWVWRELTGGNVFDLEDFNADKADISLFEGIQVPTVIAELDKALTWLDRWQTVNAAWKYALHHRLALRKHILLSVSAGLEKTTTTDRAAHVSNALASYHSIRSGPVPRTPPPSSQLHAAFDPTINRRLIVTMPLKVPLLLLDVTNAKLNRQVIQLMPIDDAWKALQGMLQGVLEICKTLDSSDVLDTMMLLKLRARLPPSSNRSAYVRSLNASLLMSKLTPSPRWRSRGQPLHPDHPMLELFLSQLLGLSVSDIRAINDSPAYLRRLSMTPEIFEVRAERVGAIPEPRRQRQPLTPLQLLLEYALCLCHNRPRMRRKMSRSLIDWHELWEDTVDLAVLVREDSTLRRLRRLPLGILHVKLESVIDLTFAGFETQLYGEDEWPLLYWHLSRVLTQQVQTMETLLRLLQEDEDVPPPRTLDYVRSQVAYTKSLRALSHGTLLALFIWPPKGLNVATLPKPPTTDEMLLIERRFKWAFGPHLEPTRYFDEARPNLQSWMQFASKTQACQPEEVAQEALKEFKEARVYLLSLLDKSIWKATGGSCDQLMQAFLTGCVKVCNTQISALDKAGDHDIDSGRDDPSQWSFEQSSWFPAVSSL</sequence>
<evidence type="ECO:0000256" key="1">
    <source>
        <dbReference type="ARBA" id="ARBA00004496"/>
    </source>
</evidence>
<dbReference type="GO" id="GO:0031417">
    <property type="term" value="C:NatC complex"/>
    <property type="evidence" value="ECO:0007669"/>
    <property type="project" value="InterPro"/>
</dbReference>
<name>A0A8H3E147_9AGAM</name>
<protein>
    <recommendedName>
        <fullName evidence="8">Mak10-domain-containing protein</fullName>
    </recommendedName>
</protein>
<comment type="similarity">
    <text evidence="2">Belongs to the MAK10 family.</text>
</comment>
<proteinExistence type="inferred from homology"/>
<dbReference type="InterPro" id="IPR007244">
    <property type="entry name" value="Naa35_N"/>
</dbReference>
<evidence type="ECO:0000259" key="5">
    <source>
        <dbReference type="Pfam" id="PF25789"/>
    </source>
</evidence>
<dbReference type="InterPro" id="IPR057982">
    <property type="entry name" value="TPR_NAA35"/>
</dbReference>
<evidence type="ECO:0000256" key="3">
    <source>
        <dbReference type="ARBA" id="ARBA00022490"/>
    </source>
</evidence>
<comment type="caution">
    <text evidence="6">The sequence shown here is derived from an EMBL/GenBank/DDBJ whole genome shotgun (WGS) entry which is preliminary data.</text>
</comment>
<evidence type="ECO:0000313" key="7">
    <source>
        <dbReference type="Proteomes" id="UP000663827"/>
    </source>
</evidence>
<dbReference type="InterPro" id="IPR057983">
    <property type="entry name" value="NAA35-like_N"/>
</dbReference>
<dbReference type="AlphaFoldDB" id="A0A8H3E147"/>
<evidence type="ECO:0000259" key="4">
    <source>
        <dbReference type="Pfam" id="PF04112"/>
    </source>
</evidence>
<dbReference type="EMBL" id="CAJNJQ010000858">
    <property type="protein sequence ID" value="CAE7104700.1"/>
    <property type="molecule type" value="Genomic_DNA"/>
</dbReference>
<dbReference type="Proteomes" id="UP000663827">
    <property type="component" value="Unassembled WGS sequence"/>
</dbReference>
<gene>
    <name evidence="6" type="ORF">RDB_LOCUS43243</name>
</gene>
<feature type="domain" description="NAA35-like TPR repeats" evidence="5">
    <location>
        <begin position="446"/>
        <end position="549"/>
    </location>
</feature>
<reference evidence="6" key="1">
    <citation type="submission" date="2021-01" db="EMBL/GenBank/DDBJ databases">
        <authorList>
            <person name="Kaushik A."/>
        </authorList>
    </citation>
    <scope>NUCLEOTIDE SEQUENCE</scope>
    <source>
        <strain evidence="6">AG5</strain>
    </source>
</reference>
<dbReference type="Pfam" id="PF25789">
    <property type="entry name" value="TPR_NAA35"/>
    <property type="match status" value="1"/>
</dbReference>
<dbReference type="PANTHER" id="PTHR21373:SF0">
    <property type="entry name" value="N-ALPHA-ACETYLTRANSFERASE 35, NATC AUXILIARY SUBUNIT"/>
    <property type="match status" value="1"/>
</dbReference>
<evidence type="ECO:0000313" key="6">
    <source>
        <dbReference type="EMBL" id="CAE7104700.1"/>
    </source>
</evidence>
<accession>A0A8H3E147</accession>
<keyword evidence="3" id="KW-0963">Cytoplasm</keyword>
<evidence type="ECO:0000256" key="2">
    <source>
        <dbReference type="ARBA" id="ARBA00006289"/>
    </source>
</evidence>
<feature type="domain" description="NAA35-like N-terminal" evidence="4">
    <location>
        <begin position="21"/>
        <end position="185"/>
    </location>
</feature>
<organism evidence="6 7">
    <name type="scientific">Rhizoctonia solani</name>
    <dbReference type="NCBI Taxonomy" id="456999"/>
    <lineage>
        <taxon>Eukaryota</taxon>
        <taxon>Fungi</taxon>
        <taxon>Dikarya</taxon>
        <taxon>Basidiomycota</taxon>
        <taxon>Agaricomycotina</taxon>
        <taxon>Agaricomycetes</taxon>
        <taxon>Cantharellales</taxon>
        <taxon>Ceratobasidiaceae</taxon>
        <taxon>Rhizoctonia</taxon>
    </lineage>
</organism>
<dbReference type="PANTHER" id="PTHR21373">
    <property type="entry name" value="GLUCOSE REPRESSIBLE PROTEIN MAK10"/>
    <property type="match status" value="1"/>
</dbReference>